<organism evidence="2">
    <name type="scientific">Fagus sylvatica</name>
    <name type="common">Beechnut</name>
    <dbReference type="NCBI Taxonomy" id="28930"/>
    <lineage>
        <taxon>Eukaryota</taxon>
        <taxon>Viridiplantae</taxon>
        <taxon>Streptophyta</taxon>
        <taxon>Embryophyta</taxon>
        <taxon>Tracheophyta</taxon>
        <taxon>Spermatophyta</taxon>
        <taxon>Magnoliopsida</taxon>
        <taxon>eudicotyledons</taxon>
        <taxon>Gunneridae</taxon>
        <taxon>Pentapetalae</taxon>
        <taxon>rosids</taxon>
        <taxon>fabids</taxon>
        <taxon>Fagales</taxon>
        <taxon>Fagaceae</taxon>
        <taxon>Fagus</taxon>
    </lineage>
</organism>
<accession>A0A2N9JA14</accession>
<gene>
    <name evidence="2" type="ORF">FSB_LOCUS61161</name>
</gene>
<dbReference type="AlphaFoldDB" id="A0A2N9JA14"/>
<proteinExistence type="predicted"/>
<name>A0A2N9JA14_FAGSY</name>
<protein>
    <submittedName>
        <fullName evidence="2">Uncharacterized protein</fullName>
    </submittedName>
</protein>
<evidence type="ECO:0000256" key="1">
    <source>
        <dbReference type="SAM" id="MobiDB-lite"/>
    </source>
</evidence>
<sequence length="126" mass="13790">MEGGEVRVEVRPGERVRVGLKLIEGFLQHETFGHCLKERTTSPPPIRDPPRWPRREGENDPSLPPSLAVPDPCRSGGHPRPSLLLGVAVPDPFWLVTRMSLVGHQNFILQNSASPSLLASPSCLGC</sequence>
<evidence type="ECO:0000313" key="2">
    <source>
        <dbReference type="EMBL" id="SPD33279.1"/>
    </source>
</evidence>
<reference evidence="2" key="1">
    <citation type="submission" date="2018-02" db="EMBL/GenBank/DDBJ databases">
        <authorList>
            <person name="Cohen D.B."/>
            <person name="Kent A.D."/>
        </authorList>
    </citation>
    <scope>NUCLEOTIDE SEQUENCE</scope>
</reference>
<dbReference type="EMBL" id="OIVN01006447">
    <property type="protein sequence ID" value="SPD33279.1"/>
    <property type="molecule type" value="Genomic_DNA"/>
</dbReference>
<feature type="compositionally biased region" description="Basic and acidic residues" evidence="1">
    <location>
        <begin position="48"/>
        <end position="58"/>
    </location>
</feature>
<feature type="region of interest" description="Disordered" evidence="1">
    <location>
        <begin position="34"/>
        <end position="76"/>
    </location>
</feature>